<feature type="domain" description="Cation/H(+) antiporter central" evidence="12">
    <location>
        <begin position="300"/>
        <end position="358"/>
    </location>
</feature>
<evidence type="ECO:0000259" key="11">
    <source>
        <dbReference type="Pfam" id="PF00999"/>
    </source>
</evidence>
<evidence type="ECO:0000256" key="9">
    <source>
        <dbReference type="ARBA" id="ARBA00038341"/>
    </source>
</evidence>
<evidence type="ECO:0000259" key="12">
    <source>
        <dbReference type="Pfam" id="PF23256"/>
    </source>
</evidence>
<keyword evidence="6 10" id="KW-1133">Transmembrane helix</keyword>
<keyword evidence="4 10" id="KW-0812">Transmembrane</keyword>
<evidence type="ECO:0000256" key="4">
    <source>
        <dbReference type="ARBA" id="ARBA00022692"/>
    </source>
</evidence>
<evidence type="ECO:0000256" key="10">
    <source>
        <dbReference type="SAM" id="Phobius"/>
    </source>
</evidence>
<dbReference type="GO" id="GO:0006885">
    <property type="term" value="P:regulation of pH"/>
    <property type="evidence" value="ECO:0000318"/>
    <property type="project" value="GO_Central"/>
</dbReference>
<dbReference type="InParanoid" id="B9T1R3"/>
<gene>
    <name evidence="13" type="ORF">RCOM_0462740</name>
</gene>
<keyword evidence="3" id="KW-0633">Potassium transport</keyword>
<dbReference type="eggNOG" id="KOG1650">
    <property type="taxonomic scope" value="Eukaryota"/>
</dbReference>
<reference evidence="14" key="1">
    <citation type="journal article" date="2010" name="Nat. Biotechnol.">
        <title>Draft genome sequence of the oilseed species Ricinus communis.</title>
        <authorList>
            <person name="Chan A.P."/>
            <person name="Crabtree J."/>
            <person name="Zhao Q."/>
            <person name="Lorenzi H."/>
            <person name="Orvis J."/>
            <person name="Puiu D."/>
            <person name="Melake-Berhan A."/>
            <person name="Jones K.M."/>
            <person name="Redman J."/>
            <person name="Chen G."/>
            <person name="Cahoon E.B."/>
            <person name="Gedil M."/>
            <person name="Stanke M."/>
            <person name="Haas B.J."/>
            <person name="Wortman J.R."/>
            <person name="Fraser-Liggett C.M."/>
            <person name="Ravel J."/>
            <person name="Rabinowicz P.D."/>
        </authorList>
    </citation>
    <scope>NUCLEOTIDE SEQUENCE [LARGE SCALE GENOMIC DNA]</scope>
    <source>
        <strain evidence="14">cv. Hale</strain>
    </source>
</reference>
<feature type="transmembrane region" description="Helical" evidence="10">
    <location>
        <begin position="25"/>
        <end position="48"/>
    </location>
</feature>
<protein>
    <recommendedName>
        <fullName evidence="15">Cation/H+ exchanger domain-containing protein</fullName>
    </recommendedName>
</protein>
<comment type="subcellular location">
    <subcellularLocation>
        <location evidence="1">Membrane</location>
        <topology evidence="1">Multi-pass membrane protein</topology>
    </subcellularLocation>
</comment>
<evidence type="ECO:0000313" key="13">
    <source>
        <dbReference type="EMBL" id="EEF30200.1"/>
    </source>
</evidence>
<evidence type="ECO:0000256" key="6">
    <source>
        <dbReference type="ARBA" id="ARBA00022989"/>
    </source>
</evidence>
<evidence type="ECO:0000256" key="1">
    <source>
        <dbReference type="ARBA" id="ARBA00004141"/>
    </source>
</evidence>
<evidence type="ECO:0000256" key="5">
    <source>
        <dbReference type="ARBA" id="ARBA00022958"/>
    </source>
</evidence>
<sequence length="371" mass="40918">MTAVNITSIKTSSNGVWQGDNPLHFAFPLLIVQTNLILLVSRFFAFLFKPLRQPKVIAEIVSILLLESAANIGLLFFLFLVGLELDLSSICQSGKRAFGIAFAGISLPFICGSSSFHHSIPCETTLAAAAFNNVAAWILLALAIALAGNDAGAGYKMDLRRMWRPFAGKGLEASCSGYNNSVCWKDCWDVCGGDDVMILIRESLTLGILMNQRISRTYCSQHWQGEEVLMALFTTFITTPIVMAIHKPAGTPTHQKLRDFSATSDSNDELHILGCLHEPGNVPSLITLIESIQSTKNSQLKLLIMHLVELTERSSSIIMLHRLSKNGLPFFNCLHRDDEWHDQVAGAFQAYSQLGSVSFDHNGNFFFVNYA</sequence>
<evidence type="ECO:0008006" key="15">
    <source>
        <dbReference type="Google" id="ProtNLM"/>
    </source>
</evidence>
<dbReference type="GO" id="GO:0015297">
    <property type="term" value="F:antiporter activity"/>
    <property type="evidence" value="ECO:0007669"/>
    <property type="project" value="InterPro"/>
</dbReference>
<keyword evidence="5" id="KW-0630">Potassium</keyword>
<feature type="transmembrane region" description="Helical" evidence="10">
    <location>
        <begin position="60"/>
        <end position="80"/>
    </location>
</feature>
<dbReference type="Pfam" id="PF23256">
    <property type="entry name" value="CHX17_2nd"/>
    <property type="match status" value="1"/>
</dbReference>
<dbReference type="Pfam" id="PF00999">
    <property type="entry name" value="Na_H_Exchanger"/>
    <property type="match status" value="1"/>
</dbReference>
<dbReference type="InterPro" id="IPR006153">
    <property type="entry name" value="Cation/H_exchanger_TM"/>
</dbReference>
<dbReference type="InterPro" id="IPR038770">
    <property type="entry name" value="Na+/solute_symporter_sf"/>
</dbReference>
<dbReference type="PANTHER" id="PTHR32468:SF0">
    <property type="entry name" value="K(+)_H(+) ANTIPORTER 1"/>
    <property type="match status" value="1"/>
</dbReference>
<dbReference type="STRING" id="3988.B9T1R3"/>
<dbReference type="Gene3D" id="1.20.1530.20">
    <property type="match status" value="1"/>
</dbReference>
<keyword evidence="8 10" id="KW-0472">Membrane</keyword>
<dbReference type="GO" id="GO:0016020">
    <property type="term" value="C:membrane"/>
    <property type="evidence" value="ECO:0007669"/>
    <property type="project" value="UniProtKB-SubCell"/>
</dbReference>
<accession>B9T1R3</accession>
<dbReference type="GO" id="GO:0012505">
    <property type="term" value="C:endomembrane system"/>
    <property type="evidence" value="ECO:0000318"/>
    <property type="project" value="GO_Central"/>
</dbReference>
<dbReference type="AlphaFoldDB" id="B9T1R3"/>
<dbReference type="InterPro" id="IPR050794">
    <property type="entry name" value="CPA2_transporter"/>
</dbReference>
<evidence type="ECO:0000256" key="3">
    <source>
        <dbReference type="ARBA" id="ARBA00022538"/>
    </source>
</evidence>
<dbReference type="GO" id="GO:0098662">
    <property type="term" value="P:inorganic cation transmembrane transport"/>
    <property type="evidence" value="ECO:0000318"/>
    <property type="project" value="GO_Central"/>
</dbReference>
<dbReference type="Proteomes" id="UP000008311">
    <property type="component" value="Unassembled WGS sequence"/>
</dbReference>
<organism evidence="13 14">
    <name type="scientific">Ricinus communis</name>
    <name type="common">Castor bean</name>
    <dbReference type="NCBI Taxonomy" id="3988"/>
    <lineage>
        <taxon>Eukaryota</taxon>
        <taxon>Viridiplantae</taxon>
        <taxon>Streptophyta</taxon>
        <taxon>Embryophyta</taxon>
        <taxon>Tracheophyta</taxon>
        <taxon>Spermatophyta</taxon>
        <taxon>Magnoliopsida</taxon>
        <taxon>eudicotyledons</taxon>
        <taxon>Gunneridae</taxon>
        <taxon>Pentapetalae</taxon>
        <taxon>rosids</taxon>
        <taxon>fabids</taxon>
        <taxon>Malpighiales</taxon>
        <taxon>Euphorbiaceae</taxon>
        <taxon>Acalyphoideae</taxon>
        <taxon>Acalypheae</taxon>
        <taxon>Ricinus</taxon>
    </lineage>
</organism>
<dbReference type="GO" id="GO:1902600">
    <property type="term" value="P:proton transmembrane transport"/>
    <property type="evidence" value="ECO:0007669"/>
    <property type="project" value="InterPro"/>
</dbReference>
<keyword evidence="7" id="KW-0406">Ion transport</keyword>
<feature type="domain" description="Cation/H+ exchanger transmembrane" evidence="11">
    <location>
        <begin position="60"/>
        <end position="114"/>
    </location>
</feature>
<keyword evidence="2" id="KW-0813">Transport</keyword>
<keyword evidence="14" id="KW-1185">Reference proteome</keyword>
<feature type="transmembrane region" description="Helical" evidence="10">
    <location>
        <begin position="134"/>
        <end position="155"/>
    </location>
</feature>
<dbReference type="EMBL" id="EQ974356">
    <property type="protein sequence ID" value="EEF30200.1"/>
    <property type="molecule type" value="Genomic_DNA"/>
</dbReference>
<comment type="similarity">
    <text evidence="9">Belongs to the monovalent cation:proton antiporter 2 (CPA2) transporter (TC 2.A.37) family. CHX (TC 2.A.37.4) subfamily.</text>
</comment>
<dbReference type="PANTHER" id="PTHR32468">
    <property type="entry name" value="CATION/H + ANTIPORTER"/>
    <property type="match status" value="1"/>
</dbReference>
<proteinExistence type="inferred from homology"/>
<evidence type="ECO:0000256" key="7">
    <source>
        <dbReference type="ARBA" id="ARBA00023065"/>
    </source>
</evidence>
<name>B9T1R3_RICCO</name>
<dbReference type="GO" id="GO:0006813">
    <property type="term" value="P:potassium ion transport"/>
    <property type="evidence" value="ECO:0007669"/>
    <property type="project" value="UniProtKB-KW"/>
</dbReference>
<evidence type="ECO:0000256" key="8">
    <source>
        <dbReference type="ARBA" id="ARBA00023136"/>
    </source>
</evidence>
<evidence type="ECO:0000313" key="14">
    <source>
        <dbReference type="Proteomes" id="UP000008311"/>
    </source>
</evidence>
<evidence type="ECO:0000256" key="2">
    <source>
        <dbReference type="ARBA" id="ARBA00022448"/>
    </source>
</evidence>
<dbReference type="InterPro" id="IPR057291">
    <property type="entry name" value="CHX17_2nd"/>
</dbReference>